<keyword evidence="3" id="KW-1185">Reference proteome</keyword>
<sequence>MTSAKTSHPFTRSPALPPTAPHASTAHQPPHRCPEPAFGCVEWKSVVFSSDLLGSGAVVRCWGGLKPPRGVIR</sequence>
<dbReference type="EMBL" id="OZ035824">
    <property type="protein sequence ID" value="CAL1591981.1"/>
    <property type="molecule type" value="Genomic_DNA"/>
</dbReference>
<evidence type="ECO:0000313" key="2">
    <source>
        <dbReference type="EMBL" id="CAL1591981.1"/>
    </source>
</evidence>
<evidence type="ECO:0000256" key="1">
    <source>
        <dbReference type="SAM" id="MobiDB-lite"/>
    </source>
</evidence>
<dbReference type="AlphaFoldDB" id="A0AAV2KSI4"/>
<gene>
    <name evidence="2" type="ORF">KC01_LOCUS21304</name>
</gene>
<organism evidence="2 3">
    <name type="scientific">Knipowitschia caucasica</name>
    <name type="common">Caucasian dwarf goby</name>
    <name type="synonym">Pomatoschistus caucasicus</name>
    <dbReference type="NCBI Taxonomy" id="637954"/>
    <lineage>
        <taxon>Eukaryota</taxon>
        <taxon>Metazoa</taxon>
        <taxon>Chordata</taxon>
        <taxon>Craniata</taxon>
        <taxon>Vertebrata</taxon>
        <taxon>Euteleostomi</taxon>
        <taxon>Actinopterygii</taxon>
        <taxon>Neopterygii</taxon>
        <taxon>Teleostei</taxon>
        <taxon>Neoteleostei</taxon>
        <taxon>Acanthomorphata</taxon>
        <taxon>Gobiaria</taxon>
        <taxon>Gobiiformes</taxon>
        <taxon>Gobioidei</taxon>
        <taxon>Gobiidae</taxon>
        <taxon>Gobiinae</taxon>
        <taxon>Knipowitschia</taxon>
    </lineage>
</organism>
<protein>
    <submittedName>
        <fullName evidence="2">Uncharacterized protein</fullName>
    </submittedName>
</protein>
<accession>A0AAV2KSI4</accession>
<feature type="compositionally biased region" description="Polar residues" evidence="1">
    <location>
        <begin position="1"/>
        <end position="10"/>
    </location>
</feature>
<proteinExistence type="predicted"/>
<feature type="region of interest" description="Disordered" evidence="1">
    <location>
        <begin position="1"/>
        <end position="32"/>
    </location>
</feature>
<dbReference type="Proteomes" id="UP001497482">
    <property type="component" value="Chromosome 2"/>
</dbReference>
<name>A0AAV2KSI4_KNICA</name>
<evidence type="ECO:0000313" key="3">
    <source>
        <dbReference type="Proteomes" id="UP001497482"/>
    </source>
</evidence>
<reference evidence="2 3" key="1">
    <citation type="submission" date="2024-04" db="EMBL/GenBank/DDBJ databases">
        <authorList>
            <person name="Waldvogel A.-M."/>
            <person name="Schoenle A."/>
        </authorList>
    </citation>
    <scope>NUCLEOTIDE SEQUENCE [LARGE SCALE GENOMIC DNA]</scope>
</reference>